<dbReference type="SUPFAM" id="SSF46955">
    <property type="entry name" value="Putative DNA-binding domain"/>
    <property type="match status" value="1"/>
</dbReference>
<sequence length="80" mass="9126">MSIPSHPLYLSVDQVAARFSVSKDSIWRWRRDGEFPAPVKLGGRTTRWRLSEIEEWEGECICGFATSLRFEPVPAFLANA</sequence>
<dbReference type="AlphaFoldDB" id="A0A6L6WMW0"/>
<protein>
    <submittedName>
        <fullName evidence="2">AlpA family phage regulatory protein</fullName>
    </submittedName>
</protein>
<dbReference type="InterPro" id="IPR041657">
    <property type="entry name" value="HTH_17"/>
</dbReference>
<feature type="domain" description="Helix-turn-helix" evidence="1">
    <location>
        <begin position="9"/>
        <end position="56"/>
    </location>
</feature>
<dbReference type="Proteomes" id="UP000478892">
    <property type="component" value="Unassembled WGS sequence"/>
</dbReference>
<evidence type="ECO:0000313" key="2">
    <source>
        <dbReference type="EMBL" id="MVO18578.1"/>
    </source>
</evidence>
<keyword evidence="3" id="KW-1185">Reference proteome</keyword>
<comment type="caution">
    <text evidence="2">The sequence shown here is derived from an EMBL/GenBank/DDBJ whole genome shotgun (WGS) entry which is preliminary data.</text>
</comment>
<dbReference type="Pfam" id="PF12728">
    <property type="entry name" value="HTH_17"/>
    <property type="match status" value="1"/>
</dbReference>
<dbReference type="Gene3D" id="1.10.238.160">
    <property type="match status" value="1"/>
</dbReference>
<dbReference type="RefSeq" id="WP_157024779.1">
    <property type="nucleotide sequence ID" value="NZ_WQLV01000026.1"/>
</dbReference>
<dbReference type="InterPro" id="IPR009061">
    <property type="entry name" value="DNA-bd_dom_put_sf"/>
</dbReference>
<gene>
    <name evidence="2" type="ORF">GO984_22470</name>
</gene>
<evidence type="ECO:0000313" key="3">
    <source>
        <dbReference type="Proteomes" id="UP000478892"/>
    </source>
</evidence>
<organism evidence="2 3">
    <name type="scientific">Parasedimentitalea huanghaiensis</name>
    <dbReference type="NCBI Taxonomy" id="2682100"/>
    <lineage>
        <taxon>Bacteria</taxon>
        <taxon>Pseudomonadati</taxon>
        <taxon>Pseudomonadota</taxon>
        <taxon>Alphaproteobacteria</taxon>
        <taxon>Rhodobacterales</taxon>
        <taxon>Paracoccaceae</taxon>
        <taxon>Parasedimentitalea</taxon>
    </lineage>
</organism>
<proteinExistence type="predicted"/>
<evidence type="ECO:0000259" key="1">
    <source>
        <dbReference type="Pfam" id="PF12728"/>
    </source>
</evidence>
<name>A0A6L6WMW0_9RHOB</name>
<reference evidence="2 3" key="1">
    <citation type="submission" date="2019-12" db="EMBL/GenBank/DDBJ databases">
        <authorList>
            <person name="Zhang Y.-J."/>
        </authorList>
    </citation>
    <scope>NUCLEOTIDE SEQUENCE [LARGE SCALE GENOMIC DNA]</scope>
    <source>
        <strain evidence="2 3">CY05</strain>
    </source>
</reference>
<accession>A0A6L6WMW0</accession>
<dbReference type="EMBL" id="WQLV01000026">
    <property type="protein sequence ID" value="MVO18578.1"/>
    <property type="molecule type" value="Genomic_DNA"/>
</dbReference>